<comment type="caution">
    <text evidence="1">The sequence shown here is derived from an EMBL/GenBank/DDBJ whole genome shotgun (WGS) entry which is preliminary data.</text>
</comment>
<dbReference type="EMBL" id="LJCO01000041">
    <property type="protein sequence ID" value="KPV44032.1"/>
    <property type="molecule type" value="Genomic_DNA"/>
</dbReference>
<keyword evidence="2" id="KW-1185">Reference proteome</keyword>
<protein>
    <submittedName>
        <fullName evidence="1">Uncharacterized protein</fullName>
    </submittedName>
</protein>
<reference evidence="1 2" key="1">
    <citation type="submission" date="2015-09" db="EMBL/GenBank/DDBJ databases">
        <title>Draft genome sequence of Alicyclobacillus ferrooxydans DSM 22381.</title>
        <authorList>
            <person name="Hemp J."/>
        </authorList>
    </citation>
    <scope>NUCLEOTIDE SEQUENCE [LARGE SCALE GENOMIC DNA]</scope>
    <source>
        <strain evidence="1 2">TC-34</strain>
    </source>
</reference>
<sequence>MRDEQYFNHEAVFHLEDEILFSEWVQECLESQRMQWKSKDALRMQTSDEGREISDVLSEDAFIRMMELAGDISRG</sequence>
<accession>A0A0P9CM26</accession>
<dbReference type="PATRIC" id="fig|471514.4.peg.3374"/>
<evidence type="ECO:0000313" key="1">
    <source>
        <dbReference type="EMBL" id="KPV44032.1"/>
    </source>
</evidence>
<dbReference type="OrthoDB" id="2377147at2"/>
<dbReference type="AlphaFoldDB" id="A0A0P9CM26"/>
<gene>
    <name evidence="1" type="ORF">AN477_08980</name>
</gene>
<dbReference type="RefSeq" id="WP_054968842.1">
    <property type="nucleotide sequence ID" value="NZ_LJCO01000041.1"/>
</dbReference>
<evidence type="ECO:0000313" key="2">
    <source>
        <dbReference type="Proteomes" id="UP000050482"/>
    </source>
</evidence>
<proteinExistence type="predicted"/>
<organism evidence="1 2">
    <name type="scientific">Alicyclobacillus ferrooxydans</name>
    <dbReference type="NCBI Taxonomy" id="471514"/>
    <lineage>
        <taxon>Bacteria</taxon>
        <taxon>Bacillati</taxon>
        <taxon>Bacillota</taxon>
        <taxon>Bacilli</taxon>
        <taxon>Bacillales</taxon>
        <taxon>Alicyclobacillaceae</taxon>
        <taxon>Alicyclobacillus</taxon>
    </lineage>
</organism>
<name>A0A0P9CM26_9BACL</name>
<dbReference type="Proteomes" id="UP000050482">
    <property type="component" value="Unassembled WGS sequence"/>
</dbReference>